<evidence type="ECO:0000313" key="1">
    <source>
        <dbReference type="EMBL" id="CAH3184472.1"/>
    </source>
</evidence>
<name>A0ABN8RYB8_9CNID</name>
<evidence type="ECO:0000313" key="2">
    <source>
        <dbReference type="Proteomes" id="UP001159405"/>
    </source>
</evidence>
<feature type="non-terminal residue" evidence="1">
    <location>
        <position position="1"/>
    </location>
</feature>
<protein>
    <submittedName>
        <fullName evidence="1">Uncharacterized protein</fullName>
    </submittedName>
</protein>
<comment type="caution">
    <text evidence="1">The sequence shown here is derived from an EMBL/GenBank/DDBJ whole genome shotgun (WGS) entry which is preliminary data.</text>
</comment>
<organism evidence="1 2">
    <name type="scientific">Porites lobata</name>
    <dbReference type="NCBI Taxonomy" id="104759"/>
    <lineage>
        <taxon>Eukaryota</taxon>
        <taxon>Metazoa</taxon>
        <taxon>Cnidaria</taxon>
        <taxon>Anthozoa</taxon>
        <taxon>Hexacorallia</taxon>
        <taxon>Scleractinia</taxon>
        <taxon>Fungiina</taxon>
        <taxon>Poritidae</taxon>
        <taxon>Porites</taxon>
    </lineage>
</organism>
<feature type="non-terminal residue" evidence="1">
    <location>
        <position position="103"/>
    </location>
</feature>
<reference evidence="1 2" key="1">
    <citation type="submission" date="2022-05" db="EMBL/GenBank/DDBJ databases">
        <authorList>
            <consortium name="Genoscope - CEA"/>
            <person name="William W."/>
        </authorList>
    </citation>
    <scope>NUCLEOTIDE SEQUENCE [LARGE SCALE GENOMIC DNA]</scope>
</reference>
<dbReference type="EMBL" id="CALNXK010000388">
    <property type="protein sequence ID" value="CAH3184472.1"/>
    <property type="molecule type" value="Genomic_DNA"/>
</dbReference>
<sequence>DNIANTFQSLKLKSKVIDLLDNQSLTIRTVSEVIDLKVASFLTVQCMGPFTSNTVTHGNPQVTIYSDASLTGWGGVVNSTSTHGEQWSEDESKNHINYLEILA</sequence>
<keyword evidence="2" id="KW-1185">Reference proteome</keyword>
<gene>
    <name evidence="1" type="ORF">PLOB_00030263</name>
</gene>
<accession>A0ABN8RYB8</accession>
<proteinExistence type="predicted"/>
<dbReference type="Proteomes" id="UP001159405">
    <property type="component" value="Unassembled WGS sequence"/>
</dbReference>